<proteinExistence type="predicted"/>
<name>A0A0F9AFY6_9ZZZZ</name>
<dbReference type="Pfam" id="PF21842">
    <property type="entry name" value="DUF6901"/>
    <property type="match status" value="1"/>
</dbReference>
<reference evidence="1" key="1">
    <citation type="journal article" date="2015" name="Nature">
        <title>Complex archaea that bridge the gap between prokaryotes and eukaryotes.</title>
        <authorList>
            <person name="Spang A."/>
            <person name="Saw J.H."/>
            <person name="Jorgensen S.L."/>
            <person name="Zaremba-Niedzwiedzka K."/>
            <person name="Martijn J."/>
            <person name="Lind A.E."/>
            <person name="van Eijk R."/>
            <person name="Schleper C."/>
            <person name="Guy L."/>
            <person name="Ettema T.J."/>
        </authorList>
    </citation>
    <scope>NUCLEOTIDE SEQUENCE</scope>
</reference>
<comment type="caution">
    <text evidence="1">The sequence shown here is derived from an EMBL/GenBank/DDBJ whole genome shotgun (WGS) entry which is preliminary data.</text>
</comment>
<dbReference type="AlphaFoldDB" id="A0A0F9AFY6"/>
<feature type="non-terminal residue" evidence="1">
    <location>
        <position position="1"/>
    </location>
</feature>
<gene>
    <name evidence="1" type="ORF">LCGC14_2853900</name>
</gene>
<evidence type="ECO:0000313" key="1">
    <source>
        <dbReference type="EMBL" id="KKK77409.1"/>
    </source>
</evidence>
<sequence>RRVSQHTTAQKGISSLLGLLFPTSGWPHTAFFRPMVRFHLPMATQDDTIFRATGMYMLAQYFLRKEGQRDDFELHGLTQIYNNLHLLNIKIAERLRSAAQTDSSINAIILLDVFTYALTYVIEDQLEEIRYLFTPYFSDSYRHIIEAIDELTESTKSKKDT</sequence>
<dbReference type="EMBL" id="LAZR01054969">
    <property type="protein sequence ID" value="KKK77409.1"/>
    <property type="molecule type" value="Genomic_DNA"/>
</dbReference>
<organism evidence="1">
    <name type="scientific">marine sediment metagenome</name>
    <dbReference type="NCBI Taxonomy" id="412755"/>
    <lineage>
        <taxon>unclassified sequences</taxon>
        <taxon>metagenomes</taxon>
        <taxon>ecological metagenomes</taxon>
    </lineage>
</organism>
<accession>A0A0F9AFY6</accession>
<dbReference type="InterPro" id="IPR054196">
    <property type="entry name" value="DUF6901"/>
</dbReference>
<protein>
    <submittedName>
        <fullName evidence="1">Uncharacterized protein</fullName>
    </submittedName>
</protein>